<evidence type="ECO:0000256" key="4">
    <source>
        <dbReference type="SAM" id="MobiDB-lite"/>
    </source>
</evidence>
<accession>A0A5A5TFW3</accession>
<dbReference type="CDD" id="cd00093">
    <property type="entry name" value="HTH_XRE"/>
    <property type="match status" value="1"/>
</dbReference>
<dbReference type="Gene3D" id="1.10.260.40">
    <property type="entry name" value="lambda repressor-like DNA-binding domains"/>
    <property type="match status" value="1"/>
</dbReference>
<feature type="compositionally biased region" description="Pro residues" evidence="4">
    <location>
        <begin position="179"/>
        <end position="190"/>
    </location>
</feature>
<dbReference type="Gene3D" id="2.130.10.10">
    <property type="entry name" value="YVTN repeat-like/Quinoprotein amine dehydrogenase"/>
    <property type="match status" value="2"/>
</dbReference>
<feature type="repeat" description="WD" evidence="3">
    <location>
        <begin position="338"/>
        <end position="372"/>
    </location>
</feature>
<dbReference type="PANTHER" id="PTHR19879:SF9">
    <property type="entry name" value="TRANSCRIPTION INITIATION FACTOR TFIID SUBUNIT 5"/>
    <property type="match status" value="1"/>
</dbReference>
<feature type="transmembrane region" description="Helical" evidence="5">
    <location>
        <begin position="147"/>
        <end position="168"/>
    </location>
</feature>
<dbReference type="InterPro" id="IPR010982">
    <property type="entry name" value="Lambda_DNA-bd_dom_sf"/>
</dbReference>
<feature type="repeat" description="WD" evidence="3">
    <location>
        <begin position="373"/>
        <end position="414"/>
    </location>
</feature>
<dbReference type="PROSITE" id="PS50943">
    <property type="entry name" value="HTH_CROC1"/>
    <property type="match status" value="1"/>
</dbReference>
<keyword evidence="5" id="KW-0812">Transmembrane</keyword>
<dbReference type="SMART" id="SM00320">
    <property type="entry name" value="WD40"/>
    <property type="match status" value="6"/>
</dbReference>
<dbReference type="Proteomes" id="UP000322530">
    <property type="component" value="Unassembled WGS sequence"/>
</dbReference>
<dbReference type="InterPro" id="IPR019775">
    <property type="entry name" value="WD40_repeat_CS"/>
</dbReference>
<evidence type="ECO:0000256" key="2">
    <source>
        <dbReference type="ARBA" id="ARBA00022737"/>
    </source>
</evidence>
<feature type="region of interest" description="Disordered" evidence="4">
    <location>
        <begin position="171"/>
        <end position="192"/>
    </location>
</feature>
<dbReference type="InterPro" id="IPR015943">
    <property type="entry name" value="WD40/YVTN_repeat-like_dom_sf"/>
</dbReference>
<comment type="caution">
    <text evidence="7">The sequence shown here is derived from an EMBL/GenBank/DDBJ whole genome shotgun (WGS) entry which is preliminary data.</text>
</comment>
<evidence type="ECO:0000259" key="6">
    <source>
        <dbReference type="PROSITE" id="PS50943"/>
    </source>
</evidence>
<evidence type="ECO:0000313" key="8">
    <source>
        <dbReference type="Proteomes" id="UP000322530"/>
    </source>
</evidence>
<dbReference type="CDD" id="cd00200">
    <property type="entry name" value="WD40"/>
    <property type="match status" value="1"/>
</dbReference>
<dbReference type="SUPFAM" id="SSF50978">
    <property type="entry name" value="WD40 repeat-like"/>
    <property type="match status" value="1"/>
</dbReference>
<dbReference type="SUPFAM" id="SSF47413">
    <property type="entry name" value="lambda repressor-like DNA-binding domains"/>
    <property type="match status" value="1"/>
</dbReference>
<evidence type="ECO:0000313" key="7">
    <source>
        <dbReference type="EMBL" id="GCF10138.1"/>
    </source>
</evidence>
<dbReference type="InterPro" id="IPR036322">
    <property type="entry name" value="WD40_repeat_dom_sf"/>
</dbReference>
<evidence type="ECO:0000256" key="5">
    <source>
        <dbReference type="SAM" id="Phobius"/>
    </source>
</evidence>
<dbReference type="GO" id="GO:0003677">
    <property type="term" value="F:DNA binding"/>
    <property type="evidence" value="ECO:0007669"/>
    <property type="project" value="InterPro"/>
</dbReference>
<dbReference type="PANTHER" id="PTHR19879">
    <property type="entry name" value="TRANSCRIPTION INITIATION FACTOR TFIID"/>
    <property type="match status" value="1"/>
</dbReference>
<gene>
    <name evidence="7" type="ORF">KDI_37020</name>
</gene>
<keyword evidence="2" id="KW-0677">Repeat</keyword>
<keyword evidence="8" id="KW-1185">Reference proteome</keyword>
<evidence type="ECO:0000256" key="1">
    <source>
        <dbReference type="ARBA" id="ARBA00022574"/>
    </source>
</evidence>
<proteinExistence type="predicted"/>
<dbReference type="PROSITE" id="PS50294">
    <property type="entry name" value="WD_REPEATS_REGION"/>
    <property type="match status" value="2"/>
</dbReference>
<dbReference type="Pfam" id="PF01381">
    <property type="entry name" value="HTH_3"/>
    <property type="match status" value="1"/>
</dbReference>
<keyword evidence="5" id="KW-0472">Membrane</keyword>
<dbReference type="Pfam" id="PF00400">
    <property type="entry name" value="WD40"/>
    <property type="match status" value="5"/>
</dbReference>
<organism evidence="7 8">
    <name type="scientific">Dictyobacter arantiisoli</name>
    <dbReference type="NCBI Taxonomy" id="2014874"/>
    <lineage>
        <taxon>Bacteria</taxon>
        <taxon>Bacillati</taxon>
        <taxon>Chloroflexota</taxon>
        <taxon>Ktedonobacteria</taxon>
        <taxon>Ktedonobacterales</taxon>
        <taxon>Dictyobacteraceae</taxon>
        <taxon>Dictyobacter</taxon>
    </lineage>
</organism>
<dbReference type="SMART" id="SM00530">
    <property type="entry name" value="HTH_XRE"/>
    <property type="match status" value="1"/>
</dbReference>
<protein>
    <recommendedName>
        <fullName evidence="6">HTH cro/C1-type domain-containing protein</fullName>
    </recommendedName>
</protein>
<dbReference type="InterPro" id="IPR001387">
    <property type="entry name" value="Cro/C1-type_HTH"/>
</dbReference>
<feature type="domain" description="HTH cro/C1-type" evidence="6">
    <location>
        <begin position="13"/>
        <end position="67"/>
    </location>
</feature>
<name>A0A5A5TFW3_9CHLR</name>
<dbReference type="InterPro" id="IPR001680">
    <property type="entry name" value="WD40_rpt"/>
</dbReference>
<reference evidence="7 8" key="1">
    <citation type="submission" date="2019-01" db="EMBL/GenBank/DDBJ databases">
        <title>Draft genome sequence of Dictyobacter sp. Uno17.</title>
        <authorList>
            <person name="Wang C.M."/>
            <person name="Zheng Y."/>
            <person name="Sakai Y."/>
            <person name="Abe K."/>
            <person name="Yokota A."/>
            <person name="Yabe S."/>
        </authorList>
    </citation>
    <scope>NUCLEOTIDE SEQUENCE [LARGE SCALE GENOMIC DNA]</scope>
    <source>
        <strain evidence="7 8">Uno17</strain>
    </source>
</reference>
<dbReference type="PROSITE" id="PS50082">
    <property type="entry name" value="WD_REPEATS_2"/>
    <property type="match status" value="4"/>
</dbReference>
<keyword evidence="1 3" id="KW-0853">WD repeat</keyword>
<dbReference type="EMBL" id="BIXY01000061">
    <property type="protein sequence ID" value="GCF10138.1"/>
    <property type="molecule type" value="Genomic_DNA"/>
</dbReference>
<feature type="repeat" description="WD" evidence="3">
    <location>
        <begin position="208"/>
        <end position="242"/>
    </location>
</feature>
<dbReference type="OrthoDB" id="136964at2"/>
<keyword evidence="5" id="KW-1133">Transmembrane helix</keyword>
<dbReference type="AlphaFoldDB" id="A0A5A5TFW3"/>
<feature type="repeat" description="WD" evidence="3">
    <location>
        <begin position="415"/>
        <end position="446"/>
    </location>
</feature>
<dbReference type="PROSITE" id="PS00678">
    <property type="entry name" value="WD_REPEATS_1"/>
    <property type="match status" value="1"/>
</dbReference>
<dbReference type="RefSeq" id="WP_149403036.1">
    <property type="nucleotide sequence ID" value="NZ_BIXY01000061.1"/>
</dbReference>
<evidence type="ECO:0000256" key="3">
    <source>
        <dbReference type="PROSITE-ProRule" id="PRU00221"/>
    </source>
</evidence>
<sequence length="492" mass="54851">MKTQDAIPWNEFIRQERIRRNWRQRDVAERLGTTPVTVTRWESGSHLPSAYFRMKLCTLFEKSEQELGFSQNDTIIFPVTEDPSVVRNESIEAPREHALPLDAIPVTSLPENLPAPADSFVGLSSPPELPEVQKSITPPQLLQRRTIAFLLGAGTLGLAATATFTFWFPSSSRSRVRPPSQPTPRYPLHPPQSQRLHHLVDMNTSNWINHVAWSSDNRYLATASGSNTLTIWEIEKDTIALAHPTLNQWINDVSWSKTNWVAAVTAESGAGALQLWKFPESTPARTMKKGYALRSVSWSPDNSYLAISGHSPTVEVWNSTLDHLVSSYTNAKLGLLGISRVTWSPSGRFLACATDDGTAHVWEALTGQMRVIYHGHQSRVHDLAWSPNERAIVSCSTDQTSQVWDAATGHTLMTYRGQKGEIEGVDWSPHGTWIASASADHTVQIWAPFTGQFIALYDKYDVTVETAHWSTDGTMLAIGTDKDGVEIWPGQY</sequence>